<keyword evidence="2" id="KW-1185">Reference proteome</keyword>
<dbReference type="HOGENOM" id="CLU_2954883_0_0_4"/>
<accession>C1D4R3</accession>
<dbReference type="Proteomes" id="UP000002010">
    <property type="component" value="Chromosome"/>
</dbReference>
<dbReference type="EMBL" id="CP001154">
    <property type="protein sequence ID" value="ACO75854.1"/>
    <property type="molecule type" value="Genomic_DNA"/>
</dbReference>
<sequence>MSVAMRSMAALHCSAVNKTSALLSNPRAAAIFGMMMASFSNPKNKSRPRLQEAAAMFQK</sequence>
<gene>
    <name evidence="1" type="ordered locus">LHK_02875</name>
</gene>
<protein>
    <submittedName>
        <fullName evidence="1">Uncharacterized protein</fullName>
    </submittedName>
</protein>
<dbReference type="KEGG" id="lhk:LHK_02875"/>
<reference evidence="1 2" key="1">
    <citation type="journal article" date="2009" name="PLoS Genet.">
        <title>The complete genome and proteome of Laribacter hongkongensis reveal potential mechanisms for adaptations to different temperatures and habitats.</title>
        <authorList>
            <person name="Woo P.C."/>
            <person name="Lau S.K."/>
            <person name="Tse H."/>
            <person name="Teng J.L."/>
            <person name="Curreem S.O."/>
            <person name="Tsang A.K."/>
            <person name="Fan R.Y."/>
            <person name="Wong G.K."/>
            <person name="Huang Y."/>
            <person name="Loman N.J."/>
            <person name="Snyder L.A."/>
            <person name="Cai J.J."/>
            <person name="Huang J.D."/>
            <person name="Mak W."/>
            <person name="Pallen M.J."/>
            <person name="Lok S."/>
            <person name="Yuen K.Y."/>
        </authorList>
    </citation>
    <scope>NUCLEOTIDE SEQUENCE [LARGE SCALE GENOMIC DNA]</scope>
    <source>
        <strain evidence="1 2">HLHK9</strain>
    </source>
</reference>
<name>C1D4R3_LARHH</name>
<proteinExistence type="predicted"/>
<evidence type="ECO:0000313" key="2">
    <source>
        <dbReference type="Proteomes" id="UP000002010"/>
    </source>
</evidence>
<evidence type="ECO:0000313" key="1">
    <source>
        <dbReference type="EMBL" id="ACO75854.1"/>
    </source>
</evidence>
<dbReference type="AlphaFoldDB" id="C1D4R3"/>
<organism evidence="1 2">
    <name type="scientific">Laribacter hongkongensis (strain HLHK9)</name>
    <dbReference type="NCBI Taxonomy" id="557598"/>
    <lineage>
        <taxon>Bacteria</taxon>
        <taxon>Pseudomonadati</taxon>
        <taxon>Pseudomonadota</taxon>
        <taxon>Betaproteobacteria</taxon>
        <taxon>Neisseriales</taxon>
        <taxon>Aquaspirillaceae</taxon>
        <taxon>Laribacter</taxon>
    </lineage>
</organism>